<dbReference type="GO" id="GO:0051287">
    <property type="term" value="F:NAD binding"/>
    <property type="evidence" value="ECO:0007669"/>
    <property type="project" value="InterPro"/>
</dbReference>
<evidence type="ECO:0000256" key="3">
    <source>
        <dbReference type="ARBA" id="ARBA00022454"/>
    </source>
</evidence>
<dbReference type="SMART" id="SM00293">
    <property type="entry name" value="PWWP"/>
    <property type="match status" value="1"/>
</dbReference>
<dbReference type="AlphaFoldDB" id="A0A1B6FJJ2"/>
<proteinExistence type="inferred from homology"/>
<dbReference type="CDD" id="cd05836">
    <property type="entry name" value="PWWP_GLYR1"/>
    <property type="match status" value="1"/>
</dbReference>
<dbReference type="InterPro" id="IPR035501">
    <property type="entry name" value="GLYR1_PWWP"/>
</dbReference>
<dbReference type="GO" id="GO:0000785">
    <property type="term" value="C:chromatin"/>
    <property type="evidence" value="ECO:0007669"/>
    <property type="project" value="TreeGrafter"/>
</dbReference>
<dbReference type="PROSITE" id="PS50812">
    <property type="entry name" value="PWWP"/>
    <property type="match status" value="1"/>
</dbReference>
<name>A0A1B6FJJ2_9HEMI</name>
<reference evidence="10" key="1">
    <citation type="submission" date="2015-11" db="EMBL/GenBank/DDBJ databases">
        <title>De novo transcriptome assembly of four potential Pierce s Disease insect vectors from Arizona vineyards.</title>
        <authorList>
            <person name="Tassone E.E."/>
        </authorList>
    </citation>
    <scope>NUCLEOTIDE SEQUENCE</scope>
</reference>
<evidence type="ECO:0000256" key="1">
    <source>
        <dbReference type="ARBA" id="ARBA00004286"/>
    </source>
</evidence>
<dbReference type="GO" id="GO:0140673">
    <property type="term" value="P:transcription elongation-coupled chromatin remodeling"/>
    <property type="evidence" value="ECO:0007669"/>
    <property type="project" value="TreeGrafter"/>
</dbReference>
<evidence type="ECO:0000256" key="6">
    <source>
        <dbReference type="ARBA" id="ARBA00078412"/>
    </source>
</evidence>
<keyword evidence="3" id="KW-0158">Chromosome</keyword>
<dbReference type="PANTHER" id="PTHR43580">
    <property type="entry name" value="OXIDOREDUCTASE GLYR1-RELATED"/>
    <property type="match status" value="1"/>
</dbReference>
<evidence type="ECO:0000256" key="8">
    <source>
        <dbReference type="SAM" id="MobiDB-lite"/>
    </source>
</evidence>
<gene>
    <name evidence="10" type="ORF">g.26484</name>
</gene>
<evidence type="ECO:0000256" key="2">
    <source>
        <dbReference type="ARBA" id="ARBA00007598"/>
    </source>
</evidence>
<feature type="domain" description="PWWP" evidence="9">
    <location>
        <begin position="7"/>
        <end position="66"/>
    </location>
</feature>
<protein>
    <recommendedName>
        <fullName evidence="5">Cytokine-like nuclear factor N-PAC</fullName>
    </recommendedName>
    <alternativeName>
        <fullName evidence="4">Glyoxylate reductase 1 homolog</fullName>
    </alternativeName>
    <alternativeName>
        <fullName evidence="7">Nuclear protein NP60 homolog</fullName>
    </alternativeName>
    <alternativeName>
        <fullName evidence="6">Putative oxidoreductase GLYR1 homolog</fullName>
    </alternativeName>
</protein>
<dbReference type="Gene3D" id="1.10.1040.10">
    <property type="entry name" value="N-(1-d-carboxylethyl)-l-norvaline Dehydrogenase, domain 2"/>
    <property type="match status" value="1"/>
</dbReference>
<dbReference type="InterPro" id="IPR008927">
    <property type="entry name" value="6-PGluconate_DH-like_C_sf"/>
</dbReference>
<dbReference type="Pfam" id="PF03446">
    <property type="entry name" value="NAD_binding_2"/>
    <property type="match status" value="1"/>
</dbReference>
<dbReference type="SUPFAM" id="SSF63748">
    <property type="entry name" value="Tudor/PWWP/MBT"/>
    <property type="match status" value="1"/>
</dbReference>
<comment type="similarity">
    <text evidence="2">Belongs to the HIBADH-related family. NP60 subfamily.</text>
</comment>
<feature type="region of interest" description="Disordered" evidence="8">
    <location>
        <begin position="137"/>
        <end position="162"/>
    </location>
</feature>
<dbReference type="Gene3D" id="3.40.50.720">
    <property type="entry name" value="NAD(P)-binding Rossmann-like Domain"/>
    <property type="match status" value="1"/>
</dbReference>
<dbReference type="EMBL" id="GECZ01019403">
    <property type="protein sequence ID" value="JAS50366.1"/>
    <property type="molecule type" value="Transcribed_RNA"/>
</dbReference>
<feature type="compositionally biased region" description="Basic and acidic residues" evidence="8">
    <location>
        <begin position="204"/>
        <end position="223"/>
    </location>
</feature>
<dbReference type="Pfam" id="PF00855">
    <property type="entry name" value="PWWP"/>
    <property type="match status" value="1"/>
</dbReference>
<dbReference type="InterPro" id="IPR036291">
    <property type="entry name" value="NAD(P)-bd_dom_sf"/>
</dbReference>
<evidence type="ECO:0000256" key="7">
    <source>
        <dbReference type="ARBA" id="ARBA00082969"/>
    </source>
</evidence>
<dbReference type="InterPro" id="IPR013328">
    <property type="entry name" value="6PGD_dom2"/>
</dbReference>
<evidence type="ECO:0000256" key="5">
    <source>
        <dbReference type="ARBA" id="ARBA00034140"/>
    </source>
</evidence>
<dbReference type="GO" id="GO:0050661">
    <property type="term" value="F:NADP binding"/>
    <property type="evidence" value="ECO:0007669"/>
    <property type="project" value="InterPro"/>
</dbReference>
<organism evidence="10">
    <name type="scientific">Cuerna arida</name>
    <dbReference type="NCBI Taxonomy" id="1464854"/>
    <lineage>
        <taxon>Eukaryota</taxon>
        <taxon>Metazoa</taxon>
        <taxon>Ecdysozoa</taxon>
        <taxon>Arthropoda</taxon>
        <taxon>Hexapoda</taxon>
        <taxon>Insecta</taxon>
        <taxon>Pterygota</taxon>
        <taxon>Neoptera</taxon>
        <taxon>Paraneoptera</taxon>
        <taxon>Hemiptera</taxon>
        <taxon>Auchenorrhyncha</taxon>
        <taxon>Membracoidea</taxon>
        <taxon>Cicadellidae</taxon>
        <taxon>Cicadellinae</taxon>
        <taxon>Proconiini</taxon>
        <taxon>Cuerna</taxon>
    </lineage>
</organism>
<dbReference type="SUPFAM" id="SSF48179">
    <property type="entry name" value="6-phosphogluconate dehydrogenase C-terminal domain-like"/>
    <property type="match status" value="1"/>
</dbReference>
<dbReference type="InterPro" id="IPR029154">
    <property type="entry name" value="HIBADH-like_NADP-bd"/>
</dbReference>
<dbReference type="GO" id="GO:0031491">
    <property type="term" value="F:nucleosome binding"/>
    <property type="evidence" value="ECO:0007669"/>
    <property type="project" value="TreeGrafter"/>
</dbReference>
<dbReference type="Pfam" id="PF14833">
    <property type="entry name" value="NAD_binding_11"/>
    <property type="match status" value="1"/>
</dbReference>
<dbReference type="Gene3D" id="2.30.30.140">
    <property type="match status" value="1"/>
</dbReference>
<dbReference type="PANTHER" id="PTHR43580:SF2">
    <property type="entry name" value="CYTOKINE-LIKE NUCLEAR FACTOR N-PAC"/>
    <property type="match status" value="1"/>
</dbReference>
<evidence type="ECO:0000256" key="4">
    <source>
        <dbReference type="ARBA" id="ARBA00030287"/>
    </source>
</evidence>
<evidence type="ECO:0000259" key="9">
    <source>
        <dbReference type="PROSITE" id="PS50812"/>
    </source>
</evidence>
<dbReference type="FunFam" id="3.40.50.720:FF:000058">
    <property type="entry name" value="Putative oxidoreductase GLYR1 homolog"/>
    <property type="match status" value="1"/>
</dbReference>
<comment type="subcellular location">
    <subcellularLocation>
        <location evidence="1">Chromosome</location>
    </subcellularLocation>
</comment>
<accession>A0A1B6FJJ2</accession>
<dbReference type="GO" id="GO:0003677">
    <property type="term" value="F:DNA binding"/>
    <property type="evidence" value="ECO:0007669"/>
    <property type="project" value="TreeGrafter"/>
</dbReference>
<feature type="compositionally biased region" description="Basic and acidic residues" evidence="8">
    <location>
        <begin position="237"/>
        <end position="247"/>
    </location>
</feature>
<dbReference type="InterPro" id="IPR000313">
    <property type="entry name" value="PWWP_dom"/>
</dbReference>
<feature type="region of interest" description="Disordered" evidence="8">
    <location>
        <begin position="204"/>
        <end position="285"/>
    </location>
</feature>
<dbReference type="SUPFAM" id="SSF51735">
    <property type="entry name" value="NAD(P)-binding Rossmann-fold domains"/>
    <property type="match status" value="1"/>
</dbReference>
<dbReference type="InterPro" id="IPR051265">
    <property type="entry name" value="HIBADH-related_NP60_sf"/>
</dbReference>
<dbReference type="InterPro" id="IPR006115">
    <property type="entry name" value="6PGDH_NADP-bd"/>
</dbReference>
<evidence type="ECO:0000313" key="10">
    <source>
        <dbReference type="EMBL" id="JAS50366.1"/>
    </source>
</evidence>
<sequence length="589" mass="64492">MPDMYKVGDLVWAKMKGFPPWPGRVSNPPKDLKRPASKKASHCIYFFGSENYGWIEESNLKPYEQYKEALIRANKSGAFKDAVEAIEKCAQNKGDATSMKDDSDAIFDRLVESDNEKKTKPKAQKKSICSIWSIQKETKDKQRGNKRNTISSTPLPSGFPIIDLSEHPGRPDLYPLTMDDLYCRTVALEVFRKQRTINMERTDYTHKESKAENSGKIIIKREYGSPSGPASKKAKKEKVSTKDHDEVTANGDDPLLNSFSPLRKGPGSNLLDRPANVTRPETPPLDLESVSQTLMEKNISPSTLKFGFLGLGIMGSGIVKNLLNSGHSVVVWNRTPDKCRDFVKAGAEEGLTPSDVIQMADITFSCVSDPQAAKDMVFGNCGVLPEAGPNKGYVEMTGIDAETSQDIAEAVTGKGGRYLEAQVQGSKTQAEEGTLVILAAGDRSLFDDCQSCFEAMGKNSFYLGEVGNASKMNLVLQLMAGVTMAGLAEGMALADRAGLQQKDVLEVMELTSLACPTILEKGKAIIDANFPTHLPLQHLQKDLKLSLSLGDQLEQPLPLTASANEVFKHAKRLGYGEHDASAVYIRARF</sequence>